<sequence length="264" mass="29940">MKATSSISKTDAFTMALMKAVDLNTLSVAHYLHGDYRSALITMKDTIELLRSKMTGPISCLSGSAHCHQSPKYICRAVKRASLSEEEMNEFGALFPFYVRPFHLLPFHEDCASEEDLEIVFMTVMYNAALFHHSVALQYHQISDPQAALYLPRALQMYENAFKMHENSSWDYASMDSPERNGSEHFLQLLAICNNMAFLYSIDCNFVAVNGFLSLLNDLMEYSEHARARHEGDKMLFDGEDIVFLFTTTLLLHEQQLLTLAPAA</sequence>
<organism evidence="1 2">
    <name type="scientific">Seminavis robusta</name>
    <dbReference type="NCBI Taxonomy" id="568900"/>
    <lineage>
        <taxon>Eukaryota</taxon>
        <taxon>Sar</taxon>
        <taxon>Stramenopiles</taxon>
        <taxon>Ochrophyta</taxon>
        <taxon>Bacillariophyta</taxon>
        <taxon>Bacillariophyceae</taxon>
        <taxon>Bacillariophycidae</taxon>
        <taxon>Naviculales</taxon>
        <taxon>Naviculaceae</taxon>
        <taxon>Seminavis</taxon>
    </lineage>
</organism>
<protein>
    <submittedName>
        <fullName evidence="1">Uncharacterized protein</fullName>
    </submittedName>
</protein>
<keyword evidence="2" id="KW-1185">Reference proteome</keyword>
<evidence type="ECO:0000313" key="1">
    <source>
        <dbReference type="EMBL" id="CAB9497983.1"/>
    </source>
</evidence>
<gene>
    <name evidence="1" type="ORF">SEMRO_29_G019260.1</name>
</gene>
<accession>A0A9N8H5R8</accession>
<dbReference type="Proteomes" id="UP001153069">
    <property type="component" value="Unassembled WGS sequence"/>
</dbReference>
<dbReference type="EMBL" id="CAICTM010000029">
    <property type="protein sequence ID" value="CAB9497983.1"/>
    <property type="molecule type" value="Genomic_DNA"/>
</dbReference>
<evidence type="ECO:0000313" key="2">
    <source>
        <dbReference type="Proteomes" id="UP001153069"/>
    </source>
</evidence>
<proteinExistence type="predicted"/>
<dbReference type="AlphaFoldDB" id="A0A9N8H5R8"/>
<name>A0A9N8H5R8_9STRA</name>
<reference evidence="1" key="1">
    <citation type="submission" date="2020-06" db="EMBL/GenBank/DDBJ databases">
        <authorList>
            <consortium name="Plant Systems Biology data submission"/>
        </authorList>
    </citation>
    <scope>NUCLEOTIDE SEQUENCE</scope>
    <source>
        <strain evidence="1">D6</strain>
    </source>
</reference>
<comment type="caution">
    <text evidence="1">The sequence shown here is derived from an EMBL/GenBank/DDBJ whole genome shotgun (WGS) entry which is preliminary data.</text>
</comment>